<dbReference type="RefSeq" id="WP_190423593.1">
    <property type="nucleotide sequence ID" value="NZ_JAAOCA010000026.1"/>
</dbReference>
<dbReference type="EMBL" id="JAAOCA010000026">
    <property type="protein sequence ID" value="MBD1600884.1"/>
    <property type="molecule type" value="Genomic_DNA"/>
</dbReference>
<evidence type="ECO:0000313" key="1">
    <source>
        <dbReference type="EMBL" id="MBD1600884.1"/>
    </source>
</evidence>
<reference evidence="1 2" key="1">
    <citation type="journal article" date="2020" name="Insects">
        <title>Bacteria Belonging to Pseudomonas typographi sp. nov. from the Bark Beetle Ips typographus Have Genomic Potential to Aid in the Host Ecology.</title>
        <authorList>
            <person name="Peral-Aranega E."/>
            <person name="Saati-Santamaria Z."/>
            <person name="Kolarik M."/>
            <person name="Rivas R."/>
            <person name="Garcia-Fraile P."/>
        </authorList>
    </citation>
    <scope>NUCLEOTIDE SEQUENCE [LARGE SCALE GENOMIC DNA]</scope>
    <source>
        <strain evidence="1 2">CA3A</strain>
    </source>
</reference>
<gene>
    <name evidence="1" type="ORF">HAQ05_19565</name>
</gene>
<organism evidence="1 2">
    <name type="scientific">Pseudomonas typographi</name>
    <dbReference type="NCBI Taxonomy" id="2715964"/>
    <lineage>
        <taxon>Bacteria</taxon>
        <taxon>Pseudomonadati</taxon>
        <taxon>Pseudomonadota</taxon>
        <taxon>Gammaproteobacteria</taxon>
        <taxon>Pseudomonadales</taxon>
        <taxon>Pseudomonadaceae</taxon>
        <taxon>Pseudomonas</taxon>
    </lineage>
</organism>
<accession>A0ABR7Z638</accession>
<sequence>MTFYARLKYACCCAAMVCAFATLALGLLCILAMIGEVLGHYLGPWLLLGVAHG</sequence>
<protein>
    <submittedName>
        <fullName evidence="1">Uncharacterized protein</fullName>
    </submittedName>
</protein>
<keyword evidence="2" id="KW-1185">Reference proteome</keyword>
<evidence type="ECO:0000313" key="2">
    <source>
        <dbReference type="Proteomes" id="UP000805841"/>
    </source>
</evidence>
<dbReference type="Proteomes" id="UP000805841">
    <property type="component" value="Unassembled WGS sequence"/>
</dbReference>
<name>A0ABR7Z638_9PSED</name>
<comment type="caution">
    <text evidence="1">The sequence shown here is derived from an EMBL/GenBank/DDBJ whole genome shotgun (WGS) entry which is preliminary data.</text>
</comment>
<proteinExistence type="predicted"/>